<dbReference type="Gene3D" id="3.60.21.10">
    <property type="match status" value="1"/>
</dbReference>
<dbReference type="Proteomes" id="UP000054908">
    <property type="component" value="Unassembled WGS sequence"/>
</dbReference>
<keyword evidence="1" id="KW-0378">Hydrolase</keyword>
<dbReference type="InterPro" id="IPR004843">
    <property type="entry name" value="Calcineurin-like_PHP"/>
</dbReference>
<dbReference type="Pfam" id="PF00149">
    <property type="entry name" value="Metallophos"/>
    <property type="match status" value="1"/>
</dbReference>
<evidence type="ECO:0000313" key="5">
    <source>
        <dbReference type="Proteomes" id="UP000054908"/>
    </source>
</evidence>
<feature type="domain" description="Calcineurin-like phosphoesterase" evidence="3">
    <location>
        <begin position="23"/>
        <end position="263"/>
    </location>
</feature>
<evidence type="ECO:0000256" key="2">
    <source>
        <dbReference type="ARBA" id="ARBA00023180"/>
    </source>
</evidence>
<sequence>MLSFIFRIIGLLFIVHTNYASTHFLTISDIHYSSQNPSGEGYDTDDHLLQLAMNKFSQLTKKVDFVIHLGDMPTHGNYPASEKEIYEKRVFQSLYQANTTAKPLFYVVGNNDSLLGNYQPFSDNGYSPLNLAENWNGACAYCENLLINKDHMYDGGYYSSYVILDNHDILFIALNSIQFADFSAHQHKYPNQAEEASAQLSWLQGQLLHHQAKQLLIAMHMPPGKDYQGNPYWEETYLNRFVQILKRNQANYQQITLLTSHSHMDEIRKLNLDQVQTIYAFSTPSISRIHHNNSAIKLFTLDKSELLSNFTTYYTSSVERWEDEKYTAIHREGIFPECEGRHLAGCLNSLSPELICADIEKGNYYSVKTDRVKNSACRKIVQVN</sequence>
<dbReference type="SUPFAM" id="SSF56300">
    <property type="entry name" value="Metallo-dependent phosphatases"/>
    <property type="match status" value="1"/>
</dbReference>
<dbReference type="OrthoDB" id="5642456at2"/>
<keyword evidence="2" id="KW-0325">Glycoprotein</keyword>
<dbReference type="PANTHER" id="PTHR10340">
    <property type="entry name" value="SPHINGOMYELIN PHOSPHODIESTERASE"/>
    <property type="match status" value="1"/>
</dbReference>
<keyword evidence="5" id="KW-1185">Reference proteome</keyword>
<evidence type="ECO:0000259" key="3">
    <source>
        <dbReference type="Pfam" id="PF00149"/>
    </source>
</evidence>
<dbReference type="PANTHER" id="PTHR10340:SF57">
    <property type="entry name" value="METALLOPHOS DOMAIN-CONTAINING PROTEIN"/>
    <property type="match status" value="1"/>
</dbReference>
<dbReference type="GO" id="GO:0016787">
    <property type="term" value="F:hydrolase activity"/>
    <property type="evidence" value="ECO:0007669"/>
    <property type="project" value="UniProtKB-KW"/>
</dbReference>
<proteinExistence type="predicted"/>
<evidence type="ECO:0000256" key="1">
    <source>
        <dbReference type="ARBA" id="ARBA00022801"/>
    </source>
</evidence>
<dbReference type="AlphaFoldDB" id="A0A0W0VZ74"/>
<evidence type="ECO:0000313" key="4">
    <source>
        <dbReference type="EMBL" id="KTD25575.1"/>
    </source>
</evidence>
<dbReference type="EMBL" id="LNYL01000044">
    <property type="protein sequence ID" value="KTD25575.1"/>
    <property type="molecule type" value="Genomic_DNA"/>
</dbReference>
<dbReference type="RefSeq" id="WP_058452687.1">
    <property type="nucleotide sequence ID" value="NZ_CAAAIB010000002.1"/>
</dbReference>
<dbReference type="InterPro" id="IPR029052">
    <property type="entry name" value="Metallo-depent_PP-like"/>
</dbReference>
<dbReference type="PATRIC" id="fig|466.6.peg.2046"/>
<organism evidence="4 5">
    <name type="scientific">Legionella maceachernii</name>
    <dbReference type="NCBI Taxonomy" id="466"/>
    <lineage>
        <taxon>Bacteria</taxon>
        <taxon>Pseudomonadati</taxon>
        <taxon>Pseudomonadota</taxon>
        <taxon>Gammaproteobacteria</taxon>
        <taxon>Legionellales</taxon>
        <taxon>Legionellaceae</taxon>
        <taxon>Legionella</taxon>
    </lineage>
</organism>
<name>A0A0W0VZ74_9GAMM</name>
<comment type="caution">
    <text evidence="4">The sequence shown here is derived from an EMBL/GenBank/DDBJ whole genome shotgun (WGS) entry which is preliminary data.</text>
</comment>
<dbReference type="STRING" id="466.Lmac_1939"/>
<reference evidence="4 5" key="1">
    <citation type="submission" date="2015-11" db="EMBL/GenBank/DDBJ databases">
        <title>Genomic analysis of 38 Legionella species identifies large and diverse effector repertoires.</title>
        <authorList>
            <person name="Burstein D."/>
            <person name="Amaro F."/>
            <person name="Zusman T."/>
            <person name="Lifshitz Z."/>
            <person name="Cohen O."/>
            <person name="Gilbert J.A."/>
            <person name="Pupko T."/>
            <person name="Shuman H.A."/>
            <person name="Segal G."/>
        </authorList>
    </citation>
    <scope>NUCLEOTIDE SEQUENCE [LARGE SCALE GENOMIC DNA]</scope>
    <source>
        <strain evidence="4 5">PX-1-G2-E2</strain>
    </source>
</reference>
<gene>
    <name evidence="4" type="ORF">Lmac_1939</name>
</gene>
<accession>A0A0W0VZ74</accession>
<protein>
    <submittedName>
        <fullName evidence="4">Acid sphingomyelinase-like phosphodiesterase</fullName>
    </submittedName>
</protein>